<accession>A0A2I1IMK4</accession>
<dbReference type="GeneID" id="35866909"/>
<comment type="caution">
    <text evidence="2">The sequence shown here is derived from an EMBL/GenBank/DDBJ whole genome shotgun (WGS) entry which is preliminary data.</text>
</comment>
<dbReference type="STRING" id="33007.HMPREF3198_00285"/>
<keyword evidence="3" id="KW-1185">Reference proteome</keyword>
<keyword evidence="1" id="KW-0472">Membrane</keyword>
<gene>
    <name evidence="2" type="ORF">CYJ19_05745</name>
</gene>
<sequence length="168" mass="18240">MANIQATGRPTSNWRIQERWWNRPELLFACLLLLFPALCTYAFRLFVGKSLPQIVPFSWGIAASSIHVSGSQSYWIEGAICLIFAAVGIALTLAYRGSARLRRLLPPFLGASASVISAGWVISVLYSMGVIGSKPFAIFAIGAAAVVAIPIYLCLRHPLEGSRISSEL</sequence>
<feature type="transmembrane region" description="Helical" evidence="1">
    <location>
        <begin position="26"/>
        <end position="47"/>
    </location>
</feature>
<protein>
    <submittedName>
        <fullName evidence="2">Uncharacterized protein</fullName>
    </submittedName>
</protein>
<keyword evidence="1" id="KW-0812">Transmembrane</keyword>
<name>A0A2I1IMK4_9ACTO</name>
<evidence type="ECO:0000313" key="3">
    <source>
        <dbReference type="Proteomes" id="UP000235122"/>
    </source>
</evidence>
<reference evidence="2 3" key="1">
    <citation type="submission" date="2017-12" db="EMBL/GenBank/DDBJ databases">
        <title>Phylogenetic diversity of female urinary microbiome.</title>
        <authorList>
            <person name="Thomas-White K."/>
            <person name="Wolfe A.J."/>
        </authorList>
    </citation>
    <scope>NUCLEOTIDE SEQUENCE [LARGE SCALE GENOMIC DNA]</scope>
    <source>
        <strain evidence="2 3">UMB0402</strain>
    </source>
</reference>
<evidence type="ECO:0000313" key="2">
    <source>
        <dbReference type="EMBL" id="PKY72347.1"/>
    </source>
</evidence>
<organism evidence="2 3">
    <name type="scientific">Winkia neuii</name>
    <dbReference type="NCBI Taxonomy" id="33007"/>
    <lineage>
        <taxon>Bacteria</taxon>
        <taxon>Bacillati</taxon>
        <taxon>Actinomycetota</taxon>
        <taxon>Actinomycetes</taxon>
        <taxon>Actinomycetales</taxon>
        <taxon>Actinomycetaceae</taxon>
        <taxon>Winkia</taxon>
    </lineage>
</organism>
<feature type="transmembrane region" description="Helical" evidence="1">
    <location>
        <begin position="107"/>
        <end position="129"/>
    </location>
</feature>
<feature type="transmembrane region" description="Helical" evidence="1">
    <location>
        <begin position="74"/>
        <end position="95"/>
    </location>
</feature>
<dbReference type="EMBL" id="PKKO01000003">
    <property type="protein sequence ID" value="PKY72347.1"/>
    <property type="molecule type" value="Genomic_DNA"/>
</dbReference>
<dbReference type="RefSeq" id="WP_024331769.1">
    <property type="nucleotide sequence ID" value="NZ_JASOXK010000005.1"/>
</dbReference>
<dbReference type="Proteomes" id="UP000235122">
    <property type="component" value="Unassembled WGS sequence"/>
</dbReference>
<evidence type="ECO:0000256" key="1">
    <source>
        <dbReference type="SAM" id="Phobius"/>
    </source>
</evidence>
<keyword evidence="1" id="KW-1133">Transmembrane helix</keyword>
<feature type="transmembrane region" description="Helical" evidence="1">
    <location>
        <begin position="135"/>
        <end position="155"/>
    </location>
</feature>
<dbReference type="AlphaFoldDB" id="A0A2I1IMK4"/>
<proteinExistence type="predicted"/>